<feature type="binding site" evidence="21">
    <location>
        <position position="56"/>
    </location>
    <ligand>
        <name>substrate</name>
    </ligand>
</feature>
<proteinExistence type="inferred from homology"/>
<dbReference type="GO" id="GO:0005886">
    <property type="term" value="C:plasma membrane"/>
    <property type="evidence" value="ECO:0007669"/>
    <property type="project" value="UniProtKB-SubCell"/>
</dbReference>
<evidence type="ECO:0000256" key="11">
    <source>
        <dbReference type="ARBA" id="ARBA00022741"/>
    </source>
</evidence>
<evidence type="ECO:0000256" key="21">
    <source>
        <dbReference type="PIRSR" id="PIRSR600829-2"/>
    </source>
</evidence>
<keyword evidence="8 24" id="KW-0808">Transferase</keyword>
<dbReference type="FunFam" id="1.10.287.3610:FF:000001">
    <property type="entry name" value="Diacylglycerol kinase"/>
    <property type="match status" value="1"/>
</dbReference>
<evidence type="ECO:0000256" key="19">
    <source>
        <dbReference type="ARBA" id="ARBA00023264"/>
    </source>
</evidence>
<dbReference type="GO" id="GO:0046872">
    <property type="term" value="F:metal ion binding"/>
    <property type="evidence" value="ECO:0007669"/>
    <property type="project" value="UniProtKB-KW"/>
</dbReference>
<evidence type="ECO:0000256" key="14">
    <source>
        <dbReference type="ARBA" id="ARBA00022842"/>
    </source>
</evidence>
<keyword evidence="12 24" id="KW-0418">Kinase</keyword>
<comment type="cofactor">
    <cofactor evidence="23">
        <name>Mg(2+)</name>
        <dbReference type="ChEBI" id="CHEBI:18420"/>
    </cofactor>
    <text evidence="23">Mn(2+), Zn(2+), Cd(2+) and Co(2+) support activity to lesser extents.</text>
</comment>
<evidence type="ECO:0000256" key="9">
    <source>
        <dbReference type="ARBA" id="ARBA00022692"/>
    </source>
</evidence>
<dbReference type="Gene3D" id="1.10.287.3610">
    <property type="match status" value="1"/>
</dbReference>
<dbReference type="PANTHER" id="PTHR34299">
    <property type="entry name" value="DIACYLGLYCEROL KINASE"/>
    <property type="match status" value="1"/>
</dbReference>
<evidence type="ECO:0000256" key="23">
    <source>
        <dbReference type="PIRSR" id="PIRSR600829-4"/>
    </source>
</evidence>
<dbReference type="InterPro" id="IPR033718">
    <property type="entry name" value="DAGK_prok"/>
</dbReference>
<feature type="binding site" evidence="21">
    <location>
        <position position="99"/>
    </location>
    <ligand>
        <name>substrate</name>
    </ligand>
</feature>
<keyword evidence="16 24" id="KW-0443">Lipid metabolism</keyword>
<evidence type="ECO:0000256" key="12">
    <source>
        <dbReference type="ARBA" id="ARBA00022777"/>
    </source>
</evidence>
<dbReference type="KEGG" id="pgz:C2E15_19725"/>
<feature type="binding site" evidence="21">
    <location>
        <begin position="31"/>
        <end position="35"/>
    </location>
    <ligand>
        <name>substrate</name>
    </ligand>
</feature>
<dbReference type="EC" id="2.7.1.107" evidence="3 24"/>
<feature type="binding site" evidence="22">
    <location>
        <position position="17"/>
    </location>
    <ligand>
        <name>ATP</name>
        <dbReference type="ChEBI" id="CHEBI:30616"/>
    </ligand>
</feature>
<organism evidence="25 26">
    <name type="scientific">Mixta gaviniae</name>
    <dbReference type="NCBI Taxonomy" id="665914"/>
    <lineage>
        <taxon>Bacteria</taxon>
        <taxon>Pseudomonadati</taxon>
        <taxon>Pseudomonadota</taxon>
        <taxon>Gammaproteobacteria</taxon>
        <taxon>Enterobacterales</taxon>
        <taxon>Erwiniaceae</taxon>
        <taxon>Mixta</taxon>
    </lineage>
</organism>
<keyword evidence="13 22" id="KW-0067">ATP-binding</keyword>
<evidence type="ECO:0000256" key="24">
    <source>
        <dbReference type="RuleBase" id="RU363065"/>
    </source>
</evidence>
<feature type="binding site" evidence="23">
    <location>
        <position position="77"/>
    </location>
    <ligand>
        <name>a divalent metal cation</name>
        <dbReference type="ChEBI" id="CHEBI:60240"/>
    </ligand>
</feature>
<dbReference type="PANTHER" id="PTHR34299:SF1">
    <property type="entry name" value="DIACYLGLYCEROL KINASE"/>
    <property type="match status" value="1"/>
</dbReference>
<evidence type="ECO:0000313" key="26">
    <source>
        <dbReference type="Proteomes" id="UP000238365"/>
    </source>
</evidence>
<keyword evidence="6" id="KW-0444">Lipid biosynthesis</keyword>
<feature type="binding site" evidence="22">
    <location>
        <position position="29"/>
    </location>
    <ligand>
        <name>ATP</name>
        <dbReference type="ChEBI" id="CHEBI:30616"/>
    </ligand>
</feature>
<dbReference type="AlphaFoldDB" id="A0A1X1DG37"/>
<feature type="binding site" evidence="22">
    <location>
        <position position="10"/>
    </location>
    <ligand>
        <name>ATP</name>
        <dbReference type="ChEBI" id="CHEBI:30616"/>
    </ligand>
</feature>
<keyword evidence="17 24" id="KW-0472">Membrane</keyword>
<evidence type="ECO:0000256" key="20">
    <source>
        <dbReference type="PIRSR" id="PIRSR600829-1"/>
    </source>
</evidence>
<comment type="function">
    <text evidence="24">Catalyzes the ATP-dependent phosphorylation of sn-l,2-diacylglycerol (DAG) to phosphatidic acid. Involved in the recycling of diacylglycerol produced as a by-product during membrane-derived oligosaccharide (MDO) biosynthesis.</text>
</comment>
<feature type="binding site" evidence="21">
    <location>
        <position position="70"/>
    </location>
    <ligand>
        <name>substrate</name>
    </ligand>
</feature>
<gene>
    <name evidence="25" type="ORF">C2E15_19725</name>
</gene>
<feature type="binding site" evidence="21">
    <location>
        <begin position="23"/>
        <end position="26"/>
    </location>
    <ligand>
        <name>substrate</name>
    </ligand>
</feature>
<keyword evidence="11 22" id="KW-0547">Nucleotide-binding</keyword>
<feature type="binding site" evidence="21">
    <location>
        <position position="10"/>
    </location>
    <ligand>
        <name>substrate</name>
    </ligand>
</feature>
<evidence type="ECO:0000256" key="7">
    <source>
        <dbReference type="ARBA" id="ARBA00022519"/>
    </source>
</evidence>
<evidence type="ECO:0000256" key="17">
    <source>
        <dbReference type="ARBA" id="ARBA00023136"/>
    </source>
</evidence>
<dbReference type="PROSITE" id="PS01069">
    <property type="entry name" value="DAGK_PROKAR"/>
    <property type="match status" value="1"/>
</dbReference>
<reference evidence="25 26" key="1">
    <citation type="submission" date="2018-01" db="EMBL/GenBank/DDBJ databases">
        <title>Complete and assembled Genome of Pantoea gaviniae DSM22758T.</title>
        <authorList>
            <person name="Stevens M.J.A."/>
            <person name="Zurfluh K."/>
            <person name="Stephan R."/>
        </authorList>
    </citation>
    <scope>NUCLEOTIDE SEQUENCE [LARGE SCALE GENOMIC DNA]</scope>
    <source>
        <strain evidence="25 26">DSM 22758</strain>
    </source>
</reference>
<sequence>MANNVTGLTRIIKAAGYSWKGLRAAWQHEAAFRQEAVMALVAVIVACWLDVDAITRVLLIGSVALIIIVEILNSAIEAVVDRIGSEFHPLAGRAKDMGSAAVLLSIILALFVWASLLWAWLR</sequence>
<keyword evidence="7 24" id="KW-0997">Cell inner membrane</keyword>
<evidence type="ECO:0000256" key="5">
    <source>
        <dbReference type="ARBA" id="ARBA00022475"/>
    </source>
</evidence>
<dbReference type="GO" id="GO:0006654">
    <property type="term" value="P:phosphatidic acid biosynthetic process"/>
    <property type="evidence" value="ECO:0007669"/>
    <property type="project" value="InterPro"/>
</dbReference>
<feature type="binding site" evidence="22">
    <location>
        <position position="77"/>
    </location>
    <ligand>
        <name>ATP</name>
        <dbReference type="ChEBI" id="CHEBI:30616"/>
    </ligand>
</feature>
<dbReference type="EMBL" id="CP026377">
    <property type="protein sequence ID" value="AUX95075.1"/>
    <property type="molecule type" value="Genomic_DNA"/>
</dbReference>
<feature type="binding site" evidence="21">
    <location>
        <begin position="14"/>
        <end position="19"/>
    </location>
    <ligand>
        <name>substrate</name>
    </ligand>
</feature>
<dbReference type="GO" id="GO:0004143">
    <property type="term" value="F:ATP-dependent diacylglycerol kinase activity"/>
    <property type="evidence" value="ECO:0007669"/>
    <property type="project" value="UniProtKB-EC"/>
</dbReference>
<evidence type="ECO:0000256" key="1">
    <source>
        <dbReference type="ARBA" id="ARBA00004429"/>
    </source>
</evidence>
<evidence type="ECO:0000256" key="13">
    <source>
        <dbReference type="ARBA" id="ARBA00022840"/>
    </source>
</evidence>
<dbReference type="Pfam" id="PF01219">
    <property type="entry name" value="DAGK_prokar"/>
    <property type="match status" value="1"/>
</dbReference>
<feature type="binding site" evidence="22">
    <location>
        <begin position="86"/>
        <end position="88"/>
    </location>
    <ligand>
        <name>ATP</name>
        <dbReference type="ChEBI" id="CHEBI:30616"/>
    </ligand>
</feature>
<evidence type="ECO:0000256" key="15">
    <source>
        <dbReference type="ARBA" id="ARBA00022989"/>
    </source>
</evidence>
<feature type="transmembrane region" description="Helical" evidence="24">
    <location>
        <begin position="57"/>
        <end position="80"/>
    </location>
</feature>
<evidence type="ECO:0000256" key="3">
    <source>
        <dbReference type="ARBA" id="ARBA00012133"/>
    </source>
</evidence>
<keyword evidence="19 24" id="KW-1208">Phospholipid metabolism</keyword>
<keyword evidence="10 23" id="KW-0479">Metal-binding</keyword>
<keyword evidence="9 24" id="KW-0812">Transmembrane</keyword>
<comment type="similarity">
    <text evidence="2 24">Belongs to the bacterial diacylglycerol kinase family.</text>
</comment>
<evidence type="ECO:0000256" key="8">
    <source>
        <dbReference type="ARBA" id="ARBA00022679"/>
    </source>
</evidence>
<feature type="binding site" evidence="21">
    <location>
        <begin position="48"/>
        <end position="51"/>
    </location>
    <ligand>
        <name>substrate</name>
    </ligand>
</feature>
<evidence type="ECO:0000256" key="10">
    <source>
        <dbReference type="ARBA" id="ARBA00022723"/>
    </source>
</evidence>
<comment type="subcellular location">
    <subcellularLocation>
        <location evidence="1 24">Cell inner membrane</location>
        <topology evidence="1 24">Multi-pass membrane protein</topology>
    </subcellularLocation>
</comment>
<evidence type="ECO:0000256" key="22">
    <source>
        <dbReference type="PIRSR" id="PIRSR600829-3"/>
    </source>
</evidence>
<feature type="active site" description="Proton acceptor" evidence="20">
    <location>
        <position position="70"/>
    </location>
</feature>
<evidence type="ECO:0000256" key="6">
    <source>
        <dbReference type="ARBA" id="ARBA00022516"/>
    </source>
</evidence>
<evidence type="ECO:0000313" key="25">
    <source>
        <dbReference type="EMBL" id="AUX95075.1"/>
    </source>
</evidence>
<feature type="transmembrane region" description="Helical" evidence="24">
    <location>
        <begin position="101"/>
        <end position="121"/>
    </location>
</feature>
<keyword evidence="5" id="KW-1003">Cell membrane</keyword>
<dbReference type="Proteomes" id="UP000238365">
    <property type="component" value="Chromosome"/>
</dbReference>
<evidence type="ECO:0000256" key="4">
    <source>
        <dbReference type="ARBA" id="ARBA00017575"/>
    </source>
</evidence>
<keyword evidence="15 24" id="KW-1133">Transmembrane helix</keyword>
<dbReference type="RefSeq" id="WP_104958798.1">
    <property type="nucleotide sequence ID" value="NZ_CP026377.1"/>
</dbReference>
<feature type="binding site" evidence="23">
    <location>
        <position position="29"/>
    </location>
    <ligand>
        <name>a divalent metal cation</name>
        <dbReference type="ChEBI" id="CHEBI:60240"/>
    </ligand>
</feature>
<dbReference type="InterPro" id="IPR036945">
    <property type="entry name" value="DAGK_sf"/>
</dbReference>
<comment type="caution">
    <text evidence="24">Lacks conserved residue(s) required for the propagation of feature annotation.</text>
</comment>
<dbReference type="CDD" id="cd14264">
    <property type="entry name" value="DAGK_IM"/>
    <property type="match status" value="1"/>
</dbReference>
<feature type="binding site" evidence="22">
    <location>
        <begin position="95"/>
        <end position="96"/>
    </location>
    <ligand>
        <name>ATP</name>
        <dbReference type="ChEBI" id="CHEBI:30616"/>
    </ligand>
</feature>
<evidence type="ECO:0000256" key="2">
    <source>
        <dbReference type="ARBA" id="ARBA00005967"/>
    </source>
</evidence>
<protein>
    <recommendedName>
        <fullName evidence="4 24">Diacylglycerol kinase</fullName>
        <ecNumber evidence="3 24">2.7.1.107</ecNumber>
    </recommendedName>
</protein>
<dbReference type="OrthoDB" id="9796011at2"/>
<name>A0A1X1DG37_9GAMM</name>
<accession>A0A1X1DG37</accession>
<feature type="binding site" evidence="21">
    <location>
        <begin position="113"/>
        <end position="118"/>
    </location>
    <ligand>
        <name>substrate</name>
    </ligand>
</feature>
<keyword evidence="14 23" id="KW-0460">Magnesium</keyword>
<keyword evidence="26" id="KW-1185">Reference proteome</keyword>
<dbReference type="GO" id="GO:0005524">
    <property type="term" value="F:ATP binding"/>
    <property type="evidence" value="ECO:0007669"/>
    <property type="project" value="UniProtKB-KW"/>
</dbReference>
<comment type="catalytic activity">
    <reaction evidence="24">
        <text>a 1,2-diacyl-sn-glycerol + ATP = a 1,2-diacyl-sn-glycero-3-phosphate + ADP + H(+)</text>
        <dbReference type="Rhea" id="RHEA:10272"/>
        <dbReference type="ChEBI" id="CHEBI:15378"/>
        <dbReference type="ChEBI" id="CHEBI:17815"/>
        <dbReference type="ChEBI" id="CHEBI:30616"/>
        <dbReference type="ChEBI" id="CHEBI:58608"/>
        <dbReference type="ChEBI" id="CHEBI:456216"/>
        <dbReference type="EC" id="2.7.1.107"/>
    </reaction>
</comment>
<keyword evidence="18" id="KW-0594">Phospholipid biosynthesis</keyword>
<evidence type="ECO:0000256" key="16">
    <source>
        <dbReference type="ARBA" id="ARBA00023098"/>
    </source>
</evidence>
<dbReference type="InterPro" id="IPR000829">
    <property type="entry name" value="DAGK"/>
</dbReference>
<evidence type="ECO:0000256" key="18">
    <source>
        <dbReference type="ARBA" id="ARBA00023209"/>
    </source>
</evidence>